<dbReference type="NCBIfam" id="TIGR01554">
    <property type="entry name" value="major_cap_HK97"/>
    <property type="match status" value="1"/>
</dbReference>
<keyword evidence="2" id="KW-0946">Virion</keyword>
<reference evidence="4" key="1">
    <citation type="submission" date="2018-06" db="EMBL/GenBank/DDBJ databases">
        <authorList>
            <person name="Zhirakovskaya E."/>
        </authorList>
    </citation>
    <scope>NUCLEOTIDE SEQUENCE</scope>
</reference>
<dbReference type="Pfam" id="PF05065">
    <property type="entry name" value="Phage_capsid"/>
    <property type="match status" value="1"/>
</dbReference>
<proteinExistence type="predicted"/>
<gene>
    <name evidence="4" type="ORF">MNBD_ALPHA02-797</name>
</gene>
<dbReference type="Gene3D" id="3.30.2400.10">
    <property type="entry name" value="Major capsid protein gp5"/>
    <property type="match status" value="1"/>
</dbReference>
<evidence type="ECO:0000259" key="3">
    <source>
        <dbReference type="Pfam" id="PF05065"/>
    </source>
</evidence>
<dbReference type="AlphaFoldDB" id="A0A3B0R6T4"/>
<dbReference type="SUPFAM" id="SSF56563">
    <property type="entry name" value="Major capsid protein gp5"/>
    <property type="match status" value="1"/>
</dbReference>
<dbReference type="Gene3D" id="3.30.2320.10">
    <property type="entry name" value="hypothetical protein PF0899 domain"/>
    <property type="match status" value="1"/>
</dbReference>
<dbReference type="GO" id="GO:0044423">
    <property type="term" value="C:virion component"/>
    <property type="evidence" value="ECO:0007669"/>
    <property type="project" value="UniProtKB-KW"/>
</dbReference>
<name>A0A3B0R6T4_9ZZZZ</name>
<dbReference type="InterPro" id="IPR054612">
    <property type="entry name" value="Phage_capsid-like_C"/>
</dbReference>
<protein>
    <submittedName>
        <fullName evidence="4">Phage major capsid protein</fullName>
    </submittedName>
</protein>
<evidence type="ECO:0000256" key="1">
    <source>
        <dbReference type="ARBA" id="ARBA00004328"/>
    </source>
</evidence>
<feature type="domain" description="Phage capsid-like C-terminal" evidence="3">
    <location>
        <begin position="113"/>
        <end position="400"/>
    </location>
</feature>
<evidence type="ECO:0000256" key="2">
    <source>
        <dbReference type="ARBA" id="ARBA00022844"/>
    </source>
</evidence>
<evidence type="ECO:0000313" key="4">
    <source>
        <dbReference type="EMBL" id="VAV88920.1"/>
    </source>
</evidence>
<accession>A0A3B0R6T4</accession>
<comment type="subcellular location">
    <subcellularLocation>
        <location evidence="1">Virion</location>
    </subcellularLocation>
</comment>
<organism evidence="4">
    <name type="scientific">hydrothermal vent metagenome</name>
    <dbReference type="NCBI Taxonomy" id="652676"/>
    <lineage>
        <taxon>unclassified sequences</taxon>
        <taxon>metagenomes</taxon>
        <taxon>ecological metagenomes</taxon>
    </lineage>
</organism>
<dbReference type="EMBL" id="UOED01000039">
    <property type="protein sequence ID" value="VAV88920.1"/>
    <property type="molecule type" value="Genomic_DNA"/>
</dbReference>
<sequence length="402" mass="44054">MTLETKEALENLTRSFETFKCANDERLAQIEGKGQADILTEEKLTRMNKDLDKLQAKANSMQAAANRPGLATKEGQDAAALERKRQFFDGFIRKGHDVKLDQKALSTDVNTDGGFAVPVELDQMIEKRLRDLSPIRAEANVVAIGTAKYKKLVNVGGITSGWISETGARVETNTPTLQEITPPLGEIYANPAATQTMLDDASFTVDKWLSEELAEEFSYQENGAFVNGSGVNQPKGFLQYVVSTLSDNSRTFGEIQALKTGVAGDWAATDPSDILVDMIHAMKSGYRGEAKFYMNTSLLSEIRKFKDSSGDYLWRPGLEGGAPATLLGYPVVEVADMPVKGASSLSLGFANMKRAYTVTDRMGTKILRDPYSNKPYVHFYTTKRVGGAVTNDQAIKLLQFAV</sequence>
<dbReference type="InterPro" id="IPR024455">
    <property type="entry name" value="Phage_capsid"/>
</dbReference>